<dbReference type="InterPro" id="IPR050194">
    <property type="entry name" value="Glycosyltransferase_grp1"/>
</dbReference>
<keyword evidence="2 5" id="KW-0808">Transferase</keyword>
<dbReference type="Pfam" id="PF13439">
    <property type="entry name" value="Glyco_transf_4"/>
    <property type="match status" value="1"/>
</dbReference>
<evidence type="ECO:0000313" key="5">
    <source>
        <dbReference type="EMBL" id="MEJ8640820.1"/>
    </source>
</evidence>
<evidence type="ECO:0000313" key="6">
    <source>
        <dbReference type="Proteomes" id="UP001382904"/>
    </source>
</evidence>
<dbReference type="SUPFAM" id="SSF53756">
    <property type="entry name" value="UDP-Glycosyltransferase/glycogen phosphorylase"/>
    <property type="match status" value="1"/>
</dbReference>
<comment type="caution">
    <text evidence="5">The sequence shown here is derived from an EMBL/GenBank/DDBJ whole genome shotgun (WGS) entry which is preliminary data.</text>
</comment>
<proteinExistence type="predicted"/>
<gene>
    <name evidence="5" type="ORF">WKI68_03820</name>
</gene>
<evidence type="ECO:0000259" key="3">
    <source>
        <dbReference type="Pfam" id="PF00534"/>
    </source>
</evidence>
<dbReference type="Pfam" id="PF00534">
    <property type="entry name" value="Glycos_transf_1"/>
    <property type="match status" value="1"/>
</dbReference>
<feature type="domain" description="Glycosyl transferase family 1" evidence="3">
    <location>
        <begin position="191"/>
        <end position="350"/>
    </location>
</feature>
<name>A0ABU8TZJ5_9ACTN</name>
<reference evidence="5 6" key="1">
    <citation type="submission" date="2024-03" db="EMBL/GenBank/DDBJ databases">
        <title>Novel Streptomyces species of biotechnological and ecological value are a feature of Machair soil.</title>
        <authorList>
            <person name="Prole J.R."/>
            <person name="Goodfellow M."/>
            <person name="Allenby N."/>
            <person name="Ward A.C."/>
        </authorList>
    </citation>
    <scope>NUCLEOTIDE SEQUENCE [LARGE SCALE GENOMIC DNA]</scope>
    <source>
        <strain evidence="5 6">MS1.HAVA.3</strain>
    </source>
</reference>
<dbReference type="CDD" id="cd03801">
    <property type="entry name" value="GT4_PimA-like"/>
    <property type="match status" value="1"/>
</dbReference>
<dbReference type="EC" id="2.4.-.-" evidence="5"/>
<dbReference type="EMBL" id="JBBKAM010000002">
    <property type="protein sequence ID" value="MEJ8640820.1"/>
    <property type="molecule type" value="Genomic_DNA"/>
</dbReference>
<dbReference type="Gene3D" id="3.40.50.2000">
    <property type="entry name" value="Glycogen Phosphorylase B"/>
    <property type="match status" value="2"/>
</dbReference>
<dbReference type="InterPro" id="IPR001296">
    <property type="entry name" value="Glyco_trans_1"/>
</dbReference>
<dbReference type="GO" id="GO:0016757">
    <property type="term" value="F:glycosyltransferase activity"/>
    <property type="evidence" value="ECO:0007669"/>
    <property type="project" value="UniProtKB-KW"/>
</dbReference>
<evidence type="ECO:0000256" key="1">
    <source>
        <dbReference type="ARBA" id="ARBA00022676"/>
    </source>
</evidence>
<dbReference type="PANTHER" id="PTHR45947:SF3">
    <property type="entry name" value="SULFOQUINOVOSYL TRANSFERASE SQD2"/>
    <property type="match status" value="1"/>
</dbReference>
<keyword evidence="6" id="KW-1185">Reference proteome</keyword>
<protein>
    <submittedName>
        <fullName evidence="5">Glycosyltransferase family 4 protein</fullName>
        <ecNumber evidence="5">2.4.-.-</ecNumber>
    </submittedName>
</protein>
<feature type="domain" description="Glycosyltransferase subfamily 4-like N-terminal" evidence="4">
    <location>
        <begin position="18"/>
        <end position="165"/>
    </location>
</feature>
<organism evidence="5 6">
    <name type="scientific">Streptomyces caledonius</name>
    <dbReference type="NCBI Taxonomy" id="3134107"/>
    <lineage>
        <taxon>Bacteria</taxon>
        <taxon>Bacillati</taxon>
        <taxon>Actinomycetota</taxon>
        <taxon>Actinomycetes</taxon>
        <taxon>Kitasatosporales</taxon>
        <taxon>Streptomycetaceae</taxon>
        <taxon>Streptomyces</taxon>
    </lineage>
</organism>
<evidence type="ECO:0000259" key="4">
    <source>
        <dbReference type="Pfam" id="PF13439"/>
    </source>
</evidence>
<sequence length="372" mass="39009">MKRRTVAVVTPYYPPHLGGVEQYAARVARAVCDAPDLDAVVLTSRAGLRTETTVEDGVRVIRLGTWIRLSNTPLSPLWPLQVRYWLRRTGADVVHAHAPVPGLGDFAVAVAGRRPSVLTYHAGSMHKGGAGTGVADRLIGLYERRVLPRVFARARALVAVSPVSLAASRPDALEISPGVDTARFTPGAPPSERPPVLLYVGRIDRSSVWKGVDVLVRALAEVPGARLRLVGGGDAVADQLALAASLGVGDRVEASGVLTGPQLVEAVREAAVLALPSLTEAESFGMVLVEAMACGTPVIGSAVGGIPYVIADGRTGLLVPPGDAGALAAACRRLLEDGALADRLGEAGRRSAAERFAWDGLLGRYLELFRSL</sequence>
<keyword evidence="1 5" id="KW-0328">Glycosyltransferase</keyword>
<dbReference type="Proteomes" id="UP001382904">
    <property type="component" value="Unassembled WGS sequence"/>
</dbReference>
<accession>A0ABU8TZJ5</accession>
<dbReference type="PANTHER" id="PTHR45947">
    <property type="entry name" value="SULFOQUINOVOSYL TRANSFERASE SQD2"/>
    <property type="match status" value="1"/>
</dbReference>
<evidence type="ECO:0000256" key="2">
    <source>
        <dbReference type="ARBA" id="ARBA00022679"/>
    </source>
</evidence>
<dbReference type="InterPro" id="IPR028098">
    <property type="entry name" value="Glyco_trans_4-like_N"/>
</dbReference>